<keyword evidence="7" id="KW-0472">Membrane</keyword>
<accession>A0ABS2FIK2</accession>
<dbReference type="SUPFAM" id="SSF55874">
    <property type="entry name" value="ATPase domain of HSP90 chaperone/DNA topoisomerase II/histidine kinase"/>
    <property type="match status" value="1"/>
</dbReference>
<feature type="coiled-coil region" evidence="6">
    <location>
        <begin position="190"/>
        <end position="224"/>
    </location>
</feature>
<dbReference type="InterPro" id="IPR003594">
    <property type="entry name" value="HATPase_dom"/>
</dbReference>
<keyword evidence="7" id="KW-1133">Transmembrane helix</keyword>
<dbReference type="PANTHER" id="PTHR43547">
    <property type="entry name" value="TWO-COMPONENT HISTIDINE KINASE"/>
    <property type="match status" value="1"/>
</dbReference>
<name>A0ABS2FIK2_9CLOT</name>
<evidence type="ECO:0000256" key="3">
    <source>
        <dbReference type="ARBA" id="ARBA00022553"/>
    </source>
</evidence>
<evidence type="ECO:0000313" key="10">
    <source>
        <dbReference type="Proteomes" id="UP000767334"/>
    </source>
</evidence>
<dbReference type="EMBL" id="JACJLL010000061">
    <property type="protein sequence ID" value="MBM6819753.1"/>
    <property type="molecule type" value="Genomic_DNA"/>
</dbReference>
<organism evidence="9 10">
    <name type="scientific">Clostridium saudiense</name>
    <dbReference type="NCBI Taxonomy" id="1414720"/>
    <lineage>
        <taxon>Bacteria</taxon>
        <taxon>Bacillati</taxon>
        <taxon>Bacillota</taxon>
        <taxon>Clostridia</taxon>
        <taxon>Eubacteriales</taxon>
        <taxon>Clostridiaceae</taxon>
        <taxon>Clostridium</taxon>
    </lineage>
</organism>
<evidence type="ECO:0000256" key="6">
    <source>
        <dbReference type="SAM" id="Coils"/>
    </source>
</evidence>
<dbReference type="InterPro" id="IPR005467">
    <property type="entry name" value="His_kinase_dom"/>
</dbReference>
<keyword evidence="4" id="KW-0808">Transferase</keyword>
<protein>
    <recommendedName>
        <fullName evidence="2">histidine kinase</fullName>
        <ecNumber evidence="2">2.7.13.3</ecNumber>
    </recommendedName>
</protein>
<feature type="transmembrane region" description="Helical" evidence="7">
    <location>
        <begin position="102"/>
        <end position="123"/>
    </location>
</feature>
<evidence type="ECO:0000256" key="5">
    <source>
        <dbReference type="ARBA" id="ARBA00023012"/>
    </source>
</evidence>
<evidence type="ECO:0000256" key="2">
    <source>
        <dbReference type="ARBA" id="ARBA00012438"/>
    </source>
</evidence>
<dbReference type="SMART" id="SM00387">
    <property type="entry name" value="HATPase_c"/>
    <property type="match status" value="1"/>
</dbReference>
<feature type="transmembrane region" description="Helical" evidence="7">
    <location>
        <begin position="44"/>
        <end position="61"/>
    </location>
</feature>
<evidence type="ECO:0000256" key="7">
    <source>
        <dbReference type="SAM" id="Phobius"/>
    </source>
</evidence>
<dbReference type="Proteomes" id="UP000767334">
    <property type="component" value="Unassembled WGS sequence"/>
</dbReference>
<evidence type="ECO:0000256" key="1">
    <source>
        <dbReference type="ARBA" id="ARBA00000085"/>
    </source>
</evidence>
<evidence type="ECO:0000259" key="8">
    <source>
        <dbReference type="PROSITE" id="PS50109"/>
    </source>
</evidence>
<dbReference type="InterPro" id="IPR036890">
    <property type="entry name" value="HATPase_C_sf"/>
</dbReference>
<dbReference type="InterPro" id="IPR004358">
    <property type="entry name" value="Sig_transdc_His_kin-like_C"/>
</dbReference>
<evidence type="ECO:0000256" key="4">
    <source>
        <dbReference type="ARBA" id="ARBA00022777"/>
    </source>
</evidence>
<dbReference type="EC" id="2.7.13.3" evidence="2"/>
<keyword evidence="10" id="KW-1185">Reference proteome</keyword>
<proteinExistence type="predicted"/>
<keyword evidence="6" id="KW-0175">Coiled coil</keyword>
<dbReference type="PROSITE" id="PS50109">
    <property type="entry name" value="HIS_KIN"/>
    <property type="match status" value="1"/>
</dbReference>
<reference evidence="9 10" key="1">
    <citation type="journal article" date="2021" name="Sci. Rep.">
        <title>The distribution of antibiotic resistance genes in chicken gut microbiota commensals.</title>
        <authorList>
            <person name="Juricova H."/>
            <person name="Matiasovicova J."/>
            <person name="Kubasova T."/>
            <person name="Cejkova D."/>
            <person name="Rychlik I."/>
        </authorList>
    </citation>
    <scope>NUCLEOTIDE SEQUENCE [LARGE SCALE GENOMIC DNA]</scope>
    <source>
        <strain evidence="9 10">An435</strain>
    </source>
</reference>
<feature type="domain" description="Histidine kinase" evidence="8">
    <location>
        <begin position="161"/>
        <end position="402"/>
    </location>
</feature>
<keyword evidence="7" id="KW-0812">Transmembrane</keyword>
<keyword evidence="5" id="KW-0902">Two-component regulatory system</keyword>
<dbReference type="PANTHER" id="PTHR43547:SF10">
    <property type="entry name" value="SENSOR HISTIDINE KINASE DCUS"/>
    <property type="match status" value="1"/>
</dbReference>
<sequence length="402" mass="45767">MIICTINYCTDEKYKKNKIQELIYIVTLVVIVQIVTKITGNSSLGVIVIHGILLVYGAIVFKKDPLGATIGFSIIYLFININLLICSNIFYEYIVPHIPDGYIEIGVLIFLYLPQYIMTYFVLLKRKIIYKLYRTIKSKNFSAIPLILVTVIIDFINSFNLIIHDIDNPLFKELIFLLLGIFMAILTIYFANIEKKAREITKLNNALEEKVNELKKVKHDYGAQISYLYGMHLMKKYDRLGELLKDIIDGHNNITSDVRVTDDDSVIAMIVNSIDNKGINIIVDEQADLYETGISEMELQRVISNILRNSITAIKSNGVITIKTYYGLNNIIIKIQNNGPKIEENIIDKIFEVGFSTKDDKGSNHGFGLAIVKEIIESYCGNISVSSSEKFTEFIIKLPFKN</sequence>
<evidence type="ECO:0000313" key="9">
    <source>
        <dbReference type="EMBL" id="MBM6819753.1"/>
    </source>
</evidence>
<dbReference type="PRINTS" id="PR00344">
    <property type="entry name" value="BCTRLSENSOR"/>
</dbReference>
<feature type="transmembrane region" description="Helical" evidence="7">
    <location>
        <begin position="68"/>
        <end position="90"/>
    </location>
</feature>
<feature type="transmembrane region" description="Helical" evidence="7">
    <location>
        <begin position="143"/>
        <end position="163"/>
    </location>
</feature>
<comment type="caution">
    <text evidence="9">The sequence shown here is derived from an EMBL/GenBank/DDBJ whole genome shotgun (WGS) entry which is preliminary data.</text>
</comment>
<dbReference type="Pfam" id="PF02518">
    <property type="entry name" value="HATPase_c"/>
    <property type="match status" value="1"/>
</dbReference>
<comment type="catalytic activity">
    <reaction evidence="1">
        <text>ATP + protein L-histidine = ADP + protein N-phospho-L-histidine.</text>
        <dbReference type="EC" id="2.7.13.3"/>
    </reaction>
</comment>
<keyword evidence="3" id="KW-0597">Phosphoprotein</keyword>
<dbReference type="Gene3D" id="3.30.565.10">
    <property type="entry name" value="Histidine kinase-like ATPase, C-terminal domain"/>
    <property type="match status" value="1"/>
</dbReference>
<gene>
    <name evidence="9" type="ORF">H6A19_10465</name>
</gene>
<feature type="transmembrane region" description="Helical" evidence="7">
    <location>
        <begin position="175"/>
        <end position="193"/>
    </location>
</feature>
<keyword evidence="4" id="KW-0418">Kinase</keyword>
<feature type="transmembrane region" description="Helical" evidence="7">
    <location>
        <begin position="22"/>
        <end position="38"/>
    </location>
</feature>